<comment type="caution">
    <text evidence="2">The sequence shown here is derived from an EMBL/GenBank/DDBJ whole genome shotgun (WGS) entry which is preliminary data.</text>
</comment>
<accession>A0A2T1D4D0</accession>
<proteinExistence type="predicted"/>
<evidence type="ECO:0000313" key="3">
    <source>
        <dbReference type="Proteomes" id="UP000238634"/>
    </source>
</evidence>
<dbReference type="Proteomes" id="UP000238634">
    <property type="component" value="Unassembled WGS sequence"/>
</dbReference>
<sequence length="80" mass="8498">MSGEPSLPVASVPLSPRKRVFDSGHTVISNESSGMQTTNVSKPGSLNPGKGNGKSERVKAIEPLLEASSFRPVSEIRLKH</sequence>
<dbReference type="AlphaFoldDB" id="A0A2T1D4D0"/>
<feature type="compositionally biased region" description="Polar residues" evidence="1">
    <location>
        <begin position="27"/>
        <end position="44"/>
    </location>
</feature>
<keyword evidence="3" id="KW-1185">Reference proteome</keyword>
<name>A0A2T1D4D0_9CYAN</name>
<gene>
    <name evidence="2" type="ORF">C7B65_24675</name>
</gene>
<organism evidence="2 3">
    <name type="scientific">Phormidesmis priestleyi ULC007</name>
    <dbReference type="NCBI Taxonomy" id="1920490"/>
    <lineage>
        <taxon>Bacteria</taxon>
        <taxon>Bacillati</taxon>
        <taxon>Cyanobacteriota</taxon>
        <taxon>Cyanophyceae</taxon>
        <taxon>Leptolyngbyales</taxon>
        <taxon>Leptolyngbyaceae</taxon>
        <taxon>Phormidesmis</taxon>
    </lineage>
</organism>
<reference evidence="2 3" key="2">
    <citation type="submission" date="2018-03" db="EMBL/GenBank/DDBJ databases">
        <title>The ancient ancestry and fast evolution of plastids.</title>
        <authorList>
            <person name="Moore K.R."/>
            <person name="Magnabosco C."/>
            <person name="Momper L."/>
            <person name="Gold D.A."/>
            <person name="Bosak T."/>
            <person name="Fournier G.P."/>
        </authorList>
    </citation>
    <scope>NUCLEOTIDE SEQUENCE [LARGE SCALE GENOMIC DNA]</scope>
    <source>
        <strain evidence="2 3">ULC007</strain>
    </source>
</reference>
<reference evidence="2 3" key="1">
    <citation type="submission" date="2018-02" db="EMBL/GenBank/DDBJ databases">
        <authorList>
            <person name="Cohen D.B."/>
            <person name="Kent A.D."/>
        </authorList>
    </citation>
    <scope>NUCLEOTIDE SEQUENCE [LARGE SCALE GENOMIC DNA]</scope>
    <source>
        <strain evidence="2 3">ULC007</strain>
    </source>
</reference>
<evidence type="ECO:0000256" key="1">
    <source>
        <dbReference type="SAM" id="MobiDB-lite"/>
    </source>
</evidence>
<feature type="region of interest" description="Disordered" evidence="1">
    <location>
        <begin position="27"/>
        <end position="56"/>
    </location>
</feature>
<evidence type="ECO:0000313" key="2">
    <source>
        <dbReference type="EMBL" id="PSB15311.1"/>
    </source>
</evidence>
<protein>
    <submittedName>
        <fullName evidence="2">Uncharacterized protein</fullName>
    </submittedName>
</protein>
<dbReference type="EMBL" id="PVWG01000064">
    <property type="protein sequence ID" value="PSB15311.1"/>
    <property type="molecule type" value="Genomic_DNA"/>
</dbReference>